<dbReference type="Proteomes" id="UP000664795">
    <property type="component" value="Unassembled WGS sequence"/>
</dbReference>
<evidence type="ECO:0000313" key="3">
    <source>
        <dbReference type="Proteomes" id="UP000664795"/>
    </source>
</evidence>
<keyword evidence="1" id="KW-0732">Signal</keyword>
<evidence type="ECO:0000313" key="2">
    <source>
        <dbReference type="EMBL" id="MBO0930817.1"/>
    </source>
</evidence>
<dbReference type="EMBL" id="JAFMYU010000004">
    <property type="protein sequence ID" value="MBO0930817.1"/>
    <property type="molecule type" value="Genomic_DNA"/>
</dbReference>
<reference evidence="2 3" key="1">
    <citation type="submission" date="2021-03" db="EMBL/GenBank/DDBJ databases">
        <title>Fibrella sp. HMF5036 genome sequencing and assembly.</title>
        <authorList>
            <person name="Kang H."/>
            <person name="Kim H."/>
            <person name="Bae S."/>
            <person name="Joh K."/>
        </authorList>
    </citation>
    <scope>NUCLEOTIDE SEQUENCE [LARGE SCALE GENOMIC DNA]</scope>
    <source>
        <strain evidence="2 3">HMF5036</strain>
    </source>
</reference>
<protein>
    <recommendedName>
        <fullName evidence="4">Outer membrane protein beta-barrel domain-containing protein</fullName>
    </recommendedName>
</protein>
<dbReference type="AlphaFoldDB" id="A0A939JVG1"/>
<feature type="signal peptide" evidence="1">
    <location>
        <begin position="1"/>
        <end position="18"/>
    </location>
</feature>
<accession>A0A939JVG1</accession>
<name>A0A939JVG1_9BACT</name>
<gene>
    <name evidence="2" type="ORF">J2I48_07440</name>
</gene>
<keyword evidence="3" id="KW-1185">Reference proteome</keyword>
<evidence type="ECO:0008006" key="4">
    <source>
        <dbReference type="Google" id="ProtNLM"/>
    </source>
</evidence>
<proteinExistence type="predicted"/>
<organism evidence="2 3">
    <name type="scientific">Fibrella aquatilis</name>
    <dbReference type="NCBI Taxonomy" id="2817059"/>
    <lineage>
        <taxon>Bacteria</taxon>
        <taxon>Pseudomonadati</taxon>
        <taxon>Bacteroidota</taxon>
        <taxon>Cytophagia</taxon>
        <taxon>Cytophagales</taxon>
        <taxon>Spirosomataceae</taxon>
        <taxon>Fibrella</taxon>
    </lineage>
</organism>
<evidence type="ECO:0000256" key="1">
    <source>
        <dbReference type="SAM" id="SignalP"/>
    </source>
</evidence>
<feature type="chain" id="PRO_5037325769" description="Outer membrane protein beta-barrel domain-containing protein" evidence="1">
    <location>
        <begin position="19"/>
        <end position="458"/>
    </location>
</feature>
<comment type="caution">
    <text evidence="2">The sequence shown here is derived from an EMBL/GenBank/DDBJ whole genome shotgun (WGS) entry which is preliminary data.</text>
</comment>
<sequence>MKTLLMLLLLGAALTLRAQVITYDYAARTYVSLNPGTGKYIPVPDTSKLHLLYGTNSSYCLLNINPFAQKVLINTKLYSMTTPIPAQLLALFSIKLEAAKELTNTDEQVKEMVNVEKDAGGAGKLKTAMDSLIAECRDYYRKARKIDDALFVKERLIGTMGDKRFYDAVTMQTALANREINQDTINTLKADFEAFDKAYDKVATQYQAAIKAAHNANEKDKEARISTALNQVDKSYRELEKKYKNTLADIGQLFTDAINSANYSVKSLPVKLAGKAGDADEVEYEVNIDDQQFIDPFPVKGGWKIDYSVGPVANFIADDQFFFEVSGDKNTLRQRDKGGLFSTITPTVSSMMHVFKRSHTGFAVGGLFGINAGFKEFTDIKLGFLTGVSAIFGRSQKVIVSTGVSYLPISRLKEGQYVVGTSYPAVKIDEVTDRALRPSWFLAISLGITKRTVIKPTP</sequence>
<dbReference type="RefSeq" id="WP_207334767.1">
    <property type="nucleotide sequence ID" value="NZ_JAFMYU010000004.1"/>
</dbReference>